<reference evidence="1 2" key="1">
    <citation type="submission" date="2015-09" db="EMBL/GenBank/DDBJ databases">
        <title>Genome sequence of the marine flavobacterium Croceitalea dokdonensis DOKDO 023 that contains proton- and sodium-pumping rhodopsins.</title>
        <authorList>
            <person name="Kwon S.-K."/>
            <person name="Lee H.K."/>
            <person name="Kwak M.-J."/>
            <person name="Kim J.F."/>
        </authorList>
    </citation>
    <scope>NUCLEOTIDE SEQUENCE [LARGE SCALE GENOMIC DNA]</scope>
    <source>
        <strain evidence="1 2">DOKDO 023</strain>
    </source>
</reference>
<evidence type="ECO:0000313" key="1">
    <source>
        <dbReference type="EMBL" id="KPM33102.1"/>
    </source>
</evidence>
<dbReference type="AlphaFoldDB" id="A0A0P7AHP5"/>
<gene>
    <name evidence="1" type="ORF">I595_4</name>
</gene>
<sequence length="62" mass="7398">MWYEVFKEIEQAIFFEKKIKKCSSNKKRALAEGDGNMLQILAEYRNTSYFKYKPSGLDFSLY</sequence>
<proteinExistence type="predicted"/>
<dbReference type="STRING" id="1300341.I595_4"/>
<keyword evidence="2" id="KW-1185">Reference proteome</keyword>
<evidence type="ECO:0000313" key="2">
    <source>
        <dbReference type="Proteomes" id="UP000050280"/>
    </source>
</evidence>
<name>A0A0P7AHP5_9FLAO</name>
<comment type="caution">
    <text evidence="1">The sequence shown here is derived from an EMBL/GenBank/DDBJ whole genome shotgun (WGS) entry which is preliminary data.</text>
</comment>
<organism evidence="1 2">
    <name type="scientific">Croceitalea dokdonensis DOKDO 023</name>
    <dbReference type="NCBI Taxonomy" id="1300341"/>
    <lineage>
        <taxon>Bacteria</taxon>
        <taxon>Pseudomonadati</taxon>
        <taxon>Bacteroidota</taxon>
        <taxon>Flavobacteriia</taxon>
        <taxon>Flavobacteriales</taxon>
        <taxon>Flavobacteriaceae</taxon>
        <taxon>Croceitalea</taxon>
    </lineage>
</organism>
<dbReference type="EMBL" id="LDJX01000001">
    <property type="protein sequence ID" value="KPM33102.1"/>
    <property type="molecule type" value="Genomic_DNA"/>
</dbReference>
<accession>A0A0P7AHP5</accession>
<protein>
    <submittedName>
        <fullName evidence="1">CRISPR-associated protein Cas1</fullName>
    </submittedName>
</protein>
<dbReference type="Proteomes" id="UP000050280">
    <property type="component" value="Unassembled WGS sequence"/>
</dbReference>